<evidence type="ECO:0000313" key="1">
    <source>
        <dbReference type="Proteomes" id="UP000887580"/>
    </source>
</evidence>
<reference evidence="2" key="1">
    <citation type="submission" date="2022-11" db="UniProtKB">
        <authorList>
            <consortium name="WormBaseParasite"/>
        </authorList>
    </citation>
    <scope>IDENTIFICATION</scope>
</reference>
<dbReference type="Proteomes" id="UP000887580">
    <property type="component" value="Unplaced"/>
</dbReference>
<proteinExistence type="predicted"/>
<organism evidence="1 2">
    <name type="scientific">Panagrolaimus sp. PS1159</name>
    <dbReference type="NCBI Taxonomy" id="55785"/>
    <lineage>
        <taxon>Eukaryota</taxon>
        <taxon>Metazoa</taxon>
        <taxon>Ecdysozoa</taxon>
        <taxon>Nematoda</taxon>
        <taxon>Chromadorea</taxon>
        <taxon>Rhabditida</taxon>
        <taxon>Tylenchina</taxon>
        <taxon>Panagrolaimomorpha</taxon>
        <taxon>Panagrolaimoidea</taxon>
        <taxon>Panagrolaimidae</taxon>
        <taxon>Panagrolaimus</taxon>
    </lineage>
</organism>
<dbReference type="WBParaSite" id="PS1159_v2.g9386.t1">
    <property type="protein sequence ID" value="PS1159_v2.g9386.t1"/>
    <property type="gene ID" value="PS1159_v2.g9386"/>
</dbReference>
<name>A0AC35GWJ8_9BILA</name>
<evidence type="ECO:0000313" key="2">
    <source>
        <dbReference type="WBParaSite" id="PS1159_v2.g9386.t1"/>
    </source>
</evidence>
<protein>
    <submittedName>
        <fullName evidence="2">Rab-GAP TBC domain-containing protein</fullName>
    </submittedName>
</protein>
<accession>A0AC35GWJ8</accession>
<sequence>MAKYKKGTSAKFVDSAIEDDEIDADVFGTNEDNLPVTTSIFNLNGKPFSAVHRQILPKYFVEPQELFDEFGFRLTSITIDPNCESELETSQHRMKWIAHIQFSHEKVDELKWSDVEPQKLKSDKLNQLLQTNGCPHSLRPFLWAKFSGGSKKQKNGACTFTKIHERSLRDSSASVDGQIEKDLLRTLPSNLCFAKDDAPGIASLRKVLKTVAFMYPELGYCQGMGVVATTLLL</sequence>